<organism evidence="1">
    <name type="scientific">marine sediment metagenome</name>
    <dbReference type="NCBI Taxonomy" id="412755"/>
    <lineage>
        <taxon>unclassified sequences</taxon>
        <taxon>metagenomes</taxon>
        <taxon>ecological metagenomes</taxon>
    </lineage>
</organism>
<reference evidence="1" key="1">
    <citation type="journal article" date="2015" name="Nature">
        <title>Complex archaea that bridge the gap between prokaryotes and eukaryotes.</title>
        <authorList>
            <person name="Spang A."/>
            <person name="Saw J.H."/>
            <person name="Jorgensen S.L."/>
            <person name="Zaremba-Niedzwiedzka K."/>
            <person name="Martijn J."/>
            <person name="Lind A.E."/>
            <person name="van Eijk R."/>
            <person name="Schleper C."/>
            <person name="Guy L."/>
            <person name="Ettema T.J."/>
        </authorList>
    </citation>
    <scope>NUCLEOTIDE SEQUENCE</scope>
</reference>
<dbReference type="AlphaFoldDB" id="A0A0F9D3R5"/>
<evidence type="ECO:0000313" key="1">
    <source>
        <dbReference type="EMBL" id="KKL06733.1"/>
    </source>
</evidence>
<sequence>MAERIAEMADTEKSSTDARYAMHSAYQYLRKAAKVLETLSKN</sequence>
<comment type="caution">
    <text evidence="1">The sequence shown here is derived from an EMBL/GenBank/DDBJ whole genome shotgun (WGS) entry which is preliminary data.</text>
</comment>
<proteinExistence type="predicted"/>
<protein>
    <submittedName>
        <fullName evidence="1">Uncharacterized protein</fullName>
    </submittedName>
</protein>
<accession>A0A0F9D3R5</accession>
<gene>
    <name evidence="1" type="ORF">LCGC14_2593050</name>
</gene>
<dbReference type="EMBL" id="LAZR01043583">
    <property type="protein sequence ID" value="KKL06733.1"/>
    <property type="molecule type" value="Genomic_DNA"/>
</dbReference>
<name>A0A0F9D3R5_9ZZZZ</name>